<dbReference type="SMART" id="SM00028">
    <property type="entry name" value="TPR"/>
    <property type="match status" value="7"/>
</dbReference>
<dbReference type="Pfam" id="PF13432">
    <property type="entry name" value="TPR_16"/>
    <property type="match status" value="2"/>
</dbReference>
<feature type="repeat" description="TPR" evidence="8">
    <location>
        <begin position="280"/>
        <end position="313"/>
    </location>
</feature>
<dbReference type="PANTHER" id="PTHR44835">
    <property type="entry name" value="UDP-N-ACETYLGLUCOSAMINE--PEPTIDE N-ACETYLGLUCOSAMINYLTRANSFERASE SPINDLY-RELATED"/>
    <property type="match status" value="1"/>
</dbReference>
<evidence type="ECO:0000256" key="8">
    <source>
        <dbReference type="PROSITE-ProRule" id="PRU00339"/>
    </source>
</evidence>
<evidence type="ECO:0000256" key="3">
    <source>
        <dbReference type="ARBA" id="ARBA00011970"/>
    </source>
</evidence>
<dbReference type="Gene3D" id="3.40.50.11380">
    <property type="match status" value="1"/>
</dbReference>
<feature type="domain" description="O-GlcNAc transferase C-terminal" evidence="9">
    <location>
        <begin position="358"/>
        <end position="514"/>
    </location>
</feature>
<comment type="pathway">
    <text evidence="1">Protein modification; protein glycosylation.</text>
</comment>
<sequence length="742" mass="81406">MAEVPGFFQPRVRAQLADFRPVTPAAVGGSRPRTPPALLARAQKQYARGVDHARADRWREALRFFEEAARCAPDQPSYHYVHGVALCRHDRFDEAIGAFRLELEVTPDHAPSLTEIGTCLARTGRAGQGISFLRRGLARMPNLPLAQFSLGLALLTERRPKEAIGAFDKALALDGAYADGYRMRGLALTMEGEHDRAVDDLQAAAALDSRNHRALLDLGLSLGANAREQQAARLFEMAAKVAPDIALPQYVYGNFLINHRLFEVGLRYVDRAIELDPLQPEPYVGRGFGLLGQGRIDEAVAAYRRAGELKPESAQIAGTLLFALQHYPGVTKQDLLDAHKRWAALYRPAAPRDKFGFSNDPDPTRKPRLGIVSADMHRHAAAFLTLRAFEQLGALGYEIYCYKTDRKREDDDFSERFKVAGKFWRDVSDLEDAALAALIEEHRIDILFDLAGHTAGNRLSVFAQRAAPIQLSWAGYVGTIGLDTYDGVIADPVEIPPRDDEFYVEPVVRLPDCYVCYHPPTKAPDVGPLPALAKGSITFGCFNRPAKINAEVGRAWARIVEQLPGARILMVYGGLNESATQKALYDVLEKGGLSREHVELVGGAEQPILLDAYANRVDLALDPFPYSGGVTTLEAMWMGVPTITFVGDTFAGRHSATHLTAAGLSDFCAQSIDDYVALAVDWARRPEDLAALRAGLRDKVAASPLNDHVRFGQNLSSALSELWTGWCDRRRAHEAGGAEAAA</sequence>
<evidence type="ECO:0000256" key="1">
    <source>
        <dbReference type="ARBA" id="ARBA00004922"/>
    </source>
</evidence>
<dbReference type="AlphaFoldDB" id="A0A549SDN6"/>
<dbReference type="GO" id="GO:0097363">
    <property type="term" value="F:protein O-acetylglucosaminyltransferase activity"/>
    <property type="evidence" value="ECO:0007669"/>
    <property type="project" value="UniProtKB-EC"/>
</dbReference>
<dbReference type="InterPro" id="IPR019734">
    <property type="entry name" value="TPR_rpt"/>
</dbReference>
<dbReference type="EC" id="2.4.1.255" evidence="3"/>
<dbReference type="InterPro" id="IPR029489">
    <property type="entry name" value="OGT/SEC/SPY_C"/>
</dbReference>
<keyword evidence="6" id="KW-0677">Repeat</keyword>
<dbReference type="PANTHER" id="PTHR44835:SF1">
    <property type="entry name" value="PROTEIN O-GLCNAC TRANSFERASE"/>
    <property type="match status" value="1"/>
</dbReference>
<dbReference type="EMBL" id="VJMF01000097">
    <property type="protein sequence ID" value="TRL26582.1"/>
    <property type="molecule type" value="Genomic_DNA"/>
</dbReference>
<comment type="caution">
    <text evidence="10">The sequence shown here is derived from an EMBL/GenBank/DDBJ whole genome shotgun (WGS) entry which is preliminary data.</text>
</comment>
<feature type="repeat" description="TPR" evidence="8">
    <location>
        <begin position="178"/>
        <end position="211"/>
    </location>
</feature>
<organism evidence="10 11">
    <name type="scientific">Methylosinus sporium</name>
    <dbReference type="NCBI Taxonomy" id="428"/>
    <lineage>
        <taxon>Bacteria</taxon>
        <taxon>Pseudomonadati</taxon>
        <taxon>Pseudomonadota</taxon>
        <taxon>Alphaproteobacteria</taxon>
        <taxon>Hyphomicrobiales</taxon>
        <taxon>Methylocystaceae</taxon>
        <taxon>Methylosinus</taxon>
    </lineage>
</organism>
<evidence type="ECO:0000313" key="11">
    <source>
        <dbReference type="Proteomes" id="UP000316781"/>
    </source>
</evidence>
<dbReference type="InterPro" id="IPR051939">
    <property type="entry name" value="Glycosyltr_41/O-GlcNAc_trsf"/>
</dbReference>
<evidence type="ECO:0000256" key="7">
    <source>
        <dbReference type="ARBA" id="ARBA00022803"/>
    </source>
</evidence>
<dbReference type="Gene3D" id="1.25.40.10">
    <property type="entry name" value="Tetratricopeptide repeat domain"/>
    <property type="match status" value="1"/>
</dbReference>
<dbReference type="Pfam" id="PF13844">
    <property type="entry name" value="Glyco_transf_41"/>
    <property type="match status" value="2"/>
</dbReference>
<evidence type="ECO:0000256" key="6">
    <source>
        <dbReference type="ARBA" id="ARBA00022737"/>
    </source>
</evidence>
<keyword evidence="4" id="KW-0328">Glycosyltransferase</keyword>
<accession>A0A549SDN6</accession>
<dbReference type="SUPFAM" id="SSF48452">
    <property type="entry name" value="TPR-like"/>
    <property type="match status" value="1"/>
</dbReference>
<dbReference type="RefSeq" id="WP_142864392.1">
    <property type="nucleotide sequence ID" value="NZ_VJMF01000097.1"/>
</dbReference>
<name>A0A549SDN6_METSR</name>
<feature type="domain" description="O-GlcNAc transferase C-terminal" evidence="9">
    <location>
        <begin position="532"/>
        <end position="714"/>
    </location>
</feature>
<evidence type="ECO:0000256" key="4">
    <source>
        <dbReference type="ARBA" id="ARBA00022676"/>
    </source>
</evidence>
<dbReference type="InterPro" id="IPR011990">
    <property type="entry name" value="TPR-like_helical_dom_sf"/>
</dbReference>
<evidence type="ECO:0000259" key="9">
    <source>
        <dbReference type="Pfam" id="PF13844"/>
    </source>
</evidence>
<dbReference type="Proteomes" id="UP000316781">
    <property type="component" value="Unassembled WGS sequence"/>
</dbReference>
<reference evidence="10 11" key="1">
    <citation type="submission" date="2019-07" db="EMBL/GenBank/DDBJ databases">
        <title>Ln-dependent methylotrophs.</title>
        <authorList>
            <person name="Tani A."/>
        </authorList>
    </citation>
    <scope>NUCLEOTIDE SEQUENCE [LARGE SCALE GENOMIC DNA]</scope>
    <source>
        <strain evidence="10 11">SM89A</strain>
    </source>
</reference>
<dbReference type="SUPFAM" id="SSF53756">
    <property type="entry name" value="UDP-Glycosyltransferase/glycogen phosphorylase"/>
    <property type="match status" value="1"/>
</dbReference>
<comment type="similarity">
    <text evidence="2">Belongs to the glycosyltransferase 41 family. O-GlcNAc transferase subfamily.</text>
</comment>
<keyword evidence="7 8" id="KW-0802">TPR repeat</keyword>
<dbReference type="PROSITE" id="PS50005">
    <property type="entry name" value="TPR"/>
    <property type="match status" value="2"/>
</dbReference>
<keyword evidence="5" id="KW-0808">Transferase</keyword>
<gene>
    <name evidence="10" type="ORF">FM996_19400</name>
</gene>
<evidence type="ECO:0000256" key="5">
    <source>
        <dbReference type="ARBA" id="ARBA00022679"/>
    </source>
</evidence>
<evidence type="ECO:0000313" key="10">
    <source>
        <dbReference type="EMBL" id="TRL26582.1"/>
    </source>
</evidence>
<dbReference type="Gene3D" id="3.40.50.2000">
    <property type="entry name" value="Glycogen Phosphorylase B"/>
    <property type="match status" value="1"/>
</dbReference>
<protein>
    <recommendedName>
        <fullName evidence="3">protein O-GlcNAc transferase</fullName>
        <ecNumber evidence="3">2.4.1.255</ecNumber>
    </recommendedName>
</protein>
<proteinExistence type="inferred from homology"/>
<evidence type="ECO:0000256" key="2">
    <source>
        <dbReference type="ARBA" id="ARBA00005386"/>
    </source>
</evidence>